<feature type="domain" description="Myosin motor" evidence="6">
    <location>
        <begin position="24"/>
        <end position="60"/>
    </location>
</feature>
<dbReference type="SUPFAM" id="SSF52540">
    <property type="entry name" value="P-loop containing nucleoside triphosphate hydrolases"/>
    <property type="match status" value="1"/>
</dbReference>
<dbReference type="GO" id="GO:0016459">
    <property type="term" value="C:myosin complex"/>
    <property type="evidence" value="ECO:0007669"/>
    <property type="project" value="UniProtKB-KW"/>
</dbReference>
<sequence length="60" mass="6958">QTYTMPQDTISRKNVMPMHQTSIEGVEDMANLADLHDSAILHNLHLRFKTDKIYVCRSLE</sequence>
<keyword evidence="1" id="KW-0547">Nucleotide-binding</keyword>
<accession>A8DWP9</accession>
<dbReference type="PROSITE" id="PS51456">
    <property type="entry name" value="MYOSIN_MOTOR"/>
    <property type="match status" value="1"/>
</dbReference>
<comment type="caution">
    <text evidence="5">Lacks conserved residue(s) required for the propagation of feature annotation.</text>
</comment>
<keyword evidence="4" id="KW-0505">Motor protein</keyword>
<evidence type="ECO:0000256" key="2">
    <source>
        <dbReference type="ARBA" id="ARBA00022840"/>
    </source>
</evidence>
<evidence type="ECO:0000259" key="6">
    <source>
        <dbReference type="PROSITE" id="PS51456"/>
    </source>
</evidence>
<organism evidence="7 8">
    <name type="scientific">Nematostella vectensis</name>
    <name type="common">Starlet sea anemone</name>
    <dbReference type="NCBI Taxonomy" id="45351"/>
    <lineage>
        <taxon>Eukaryota</taxon>
        <taxon>Metazoa</taxon>
        <taxon>Cnidaria</taxon>
        <taxon>Anthozoa</taxon>
        <taxon>Hexacorallia</taxon>
        <taxon>Actiniaria</taxon>
        <taxon>Edwardsiidae</taxon>
        <taxon>Nematostella</taxon>
    </lineage>
</organism>
<dbReference type="EMBL" id="DS480014">
    <property type="protein sequence ID" value="EDO25361.1"/>
    <property type="molecule type" value="Genomic_DNA"/>
</dbReference>
<dbReference type="Proteomes" id="UP000001593">
    <property type="component" value="Unassembled WGS sequence"/>
</dbReference>
<evidence type="ECO:0000313" key="7">
    <source>
        <dbReference type="EMBL" id="EDO25361.1"/>
    </source>
</evidence>
<dbReference type="GO" id="GO:0005524">
    <property type="term" value="F:ATP binding"/>
    <property type="evidence" value="ECO:0007669"/>
    <property type="project" value="UniProtKB-KW"/>
</dbReference>
<dbReference type="InterPro" id="IPR027417">
    <property type="entry name" value="P-loop_NTPase"/>
</dbReference>
<evidence type="ECO:0000313" key="8">
    <source>
        <dbReference type="Proteomes" id="UP000001593"/>
    </source>
</evidence>
<evidence type="ECO:0000256" key="1">
    <source>
        <dbReference type="ARBA" id="ARBA00022741"/>
    </source>
</evidence>
<dbReference type="Gene3D" id="3.40.850.10">
    <property type="entry name" value="Kinesin motor domain"/>
    <property type="match status" value="1"/>
</dbReference>
<keyword evidence="3 5" id="KW-0518">Myosin</keyword>
<protein>
    <recommendedName>
        <fullName evidence="6">Myosin motor domain-containing protein</fullName>
    </recommendedName>
</protein>
<keyword evidence="8" id="KW-1185">Reference proteome</keyword>
<dbReference type="AlphaFoldDB" id="A8DWP9"/>
<reference evidence="7 8" key="1">
    <citation type="journal article" date="2007" name="Science">
        <title>Sea anemone genome reveals ancestral eumetazoan gene repertoire and genomic organization.</title>
        <authorList>
            <person name="Putnam N.H."/>
            <person name="Srivastava M."/>
            <person name="Hellsten U."/>
            <person name="Dirks B."/>
            <person name="Chapman J."/>
            <person name="Salamov A."/>
            <person name="Terry A."/>
            <person name="Shapiro H."/>
            <person name="Lindquist E."/>
            <person name="Kapitonov V.V."/>
            <person name="Jurka J."/>
            <person name="Genikhovich G."/>
            <person name="Grigoriev I.V."/>
            <person name="Lucas S.M."/>
            <person name="Steele R.E."/>
            <person name="Finnerty J.R."/>
            <person name="Technau U."/>
            <person name="Martindale M.Q."/>
            <person name="Rokhsar D.S."/>
        </authorList>
    </citation>
    <scope>NUCLEOTIDE SEQUENCE [LARGE SCALE GENOMIC DNA]</scope>
    <source>
        <strain evidence="8">CH2 X CH6</strain>
    </source>
</reference>
<dbReference type="GO" id="GO:0003779">
    <property type="term" value="F:actin binding"/>
    <property type="evidence" value="ECO:0007669"/>
    <property type="project" value="UniProtKB-KW"/>
</dbReference>
<gene>
    <name evidence="7" type="ORF">NEMVEDRAFT_v1g157535</name>
</gene>
<dbReference type="HOGENOM" id="CLU_2948622_0_0_1"/>
<evidence type="ECO:0000256" key="5">
    <source>
        <dbReference type="PROSITE-ProRule" id="PRU00782"/>
    </source>
</evidence>
<keyword evidence="5" id="KW-0009">Actin-binding</keyword>
<dbReference type="InterPro" id="IPR001609">
    <property type="entry name" value="Myosin_head_motor_dom-like"/>
</dbReference>
<dbReference type="STRING" id="45351.A8DWP9"/>
<comment type="similarity">
    <text evidence="5">Belongs to the TRAFAC class myosin-kinesin ATPase superfamily. Myosin family.</text>
</comment>
<dbReference type="InterPro" id="IPR036961">
    <property type="entry name" value="Kinesin_motor_dom_sf"/>
</dbReference>
<feature type="non-terminal residue" evidence="7">
    <location>
        <position position="1"/>
    </location>
</feature>
<name>A8DWP9_NEMVE</name>
<evidence type="ECO:0000256" key="3">
    <source>
        <dbReference type="ARBA" id="ARBA00023123"/>
    </source>
</evidence>
<dbReference type="GO" id="GO:0003774">
    <property type="term" value="F:cytoskeletal motor activity"/>
    <property type="evidence" value="ECO:0007669"/>
    <property type="project" value="InterPro"/>
</dbReference>
<keyword evidence="2" id="KW-0067">ATP-binding</keyword>
<dbReference type="PhylomeDB" id="A8DWP9"/>
<proteinExistence type="inferred from homology"/>
<dbReference type="InParanoid" id="A8DWP9"/>
<evidence type="ECO:0000256" key="4">
    <source>
        <dbReference type="ARBA" id="ARBA00023175"/>
    </source>
</evidence>